<sequence length="277" mass="31554">MSLPPPWPEQQQRSWRLRLPAVSPARWCRQGPPDDTRHLTAAVYRGPLALSGRPARTARGHRRAHLCRLTQRPGEFRIPRPTLCSPRGQHHHRCRPGRARPTVSATHQVAACRPAAAATTTTSPSERGLGRPSAVAGRRAHWGAARRGARRRCGKGSEGARGHCRRSRHHHRCCQRCAQEWWWWWWCVRRLRGRQRSSRGGQAPVQSSRRGRADRARRLEKWGVGAQDLWQEIDTNPPALYVSNYQHDCHFSGAICDIASKLSVYYMTPAKQCHTQN</sequence>
<dbReference type="EMBL" id="JAGTJQ010000001">
    <property type="protein sequence ID" value="KAH7041532.1"/>
    <property type="molecule type" value="Genomic_DNA"/>
</dbReference>
<dbReference type="AlphaFoldDB" id="A0A9P9BX71"/>
<evidence type="ECO:0000256" key="1">
    <source>
        <dbReference type="SAM" id="MobiDB-lite"/>
    </source>
</evidence>
<feature type="region of interest" description="Disordered" evidence="1">
    <location>
        <begin position="116"/>
        <end position="143"/>
    </location>
</feature>
<dbReference type="RefSeq" id="XP_046019587.1">
    <property type="nucleotide sequence ID" value="XM_046152568.1"/>
</dbReference>
<gene>
    <name evidence="2" type="ORF">B0I36DRAFT_312973</name>
</gene>
<feature type="region of interest" description="Disordered" evidence="1">
    <location>
        <begin position="78"/>
        <end position="102"/>
    </location>
</feature>
<dbReference type="Proteomes" id="UP000756346">
    <property type="component" value="Unassembled WGS sequence"/>
</dbReference>
<feature type="compositionally biased region" description="Basic residues" evidence="1">
    <location>
        <begin position="88"/>
        <end position="98"/>
    </location>
</feature>
<organism evidence="2 3">
    <name type="scientific">Microdochium trichocladiopsis</name>
    <dbReference type="NCBI Taxonomy" id="1682393"/>
    <lineage>
        <taxon>Eukaryota</taxon>
        <taxon>Fungi</taxon>
        <taxon>Dikarya</taxon>
        <taxon>Ascomycota</taxon>
        <taxon>Pezizomycotina</taxon>
        <taxon>Sordariomycetes</taxon>
        <taxon>Xylariomycetidae</taxon>
        <taxon>Xylariales</taxon>
        <taxon>Microdochiaceae</taxon>
        <taxon>Microdochium</taxon>
    </lineage>
</organism>
<reference evidence="2" key="1">
    <citation type="journal article" date="2021" name="Nat. Commun.">
        <title>Genetic determinants of endophytism in the Arabidopsis root mycobiome.</title>
        <authorList>
            <person name="Mesny F."/>
            <person name="Miyauchi S."/>
            <person name="Thiergart T."/>
            <person name="Pickel B."/>
            <person name="Atanasova L."/>
            <person name="Karlsson M."/>
            <person name="Huettel B."/>
            <person name="Barry K.W."/>
            <person name="Haridas S."/>
            <person name="Chen C."/>
            <person name="Bauer D."/>
            <person name="Andreopoulos W."/>
            <person name="Pangilinan J."/>
            <person name="LaButti K."/>
            <person name="Riley R."/>
            <person name="Lipzen A."/>
            <person name="Clum A."/>
            <person name="Drula E."/>
            <person name="Henrissat B."/>
            <person name="Kohler A."/>
            <person name="Grigoriev I.V."/>
            <person name="Martin F.M."/>
            <person name="Hacquard S."/>
        </authorList>
    </citation>
    <scope>NUCLEOTIDE SEQUENCE</scope>
    <source>
        <strain evidence="2">MPI-CAGE-CH-0230</strain>
    </source>
</reference>
<proteinExistence type="predicted"/>
<comment type="caution">
    <text evidence="2">The sequence shown here is derived from an EMBL/GenBank/DDBJ whole genome shotgun (WGS) entry which is preliminary data.</text>
</comment>
<name>A0A9P9BX71_9PEZI</name>
<accession>A0A9P9BX71</accession>
<evidence type="ECO:0000313" key="2">
    <source>
        <dbReference type="EMBL" id="KAH7041532.1"/>
    </source>
</evidence>
<keyword evidence="3" id="KW-1185">Reference proteome</keyword>
<protein>
    <submittedName>
        <fullName evidence="2">Uncharacterized protein</fullName>
    </submittedName>
</protein>
<evidence type="ECO:0000313" key="3">
    <source>
        <dbReference type="Proteomes" id="UP000756346"/>
    </source>
</evidence>
<dbReference type="GeneID" id="70182114"/>